<dbReference type="AlphaFoldDB" id="A0A0F8YIH7"/>
<protein>
    <submittedName>
        <fullName evidence="1">Uncharacterized protein</fullName>
    </submittedName>
</protein>
<evidence type="ECO:0000313" key="1">
    <source>
        <dbReference type="EMBL" id="KKK47846.1"/>
    </source>
</evidence>
<reference evidence="1" key="1">
    <citation type="journal article" date="2015" name="Nature">
        <title>Complex archaea that bridge the gap between prokaryotes and eukaryotes.</title>
        <authorList>
            <person name="Spang A."/>
            <person name="Saw J.H."/>
            <person name="Jorgensen S.L."/>
            <person name="Zaremba-Niedzwiedzka K."/>
            <person name="Martijn J."/>
            <person name="Lind A.E."/>
            <person name="van Eijk R."/>
            <person name="Schleper C."/>
            <person name="Guy L."/>
            <person name="Ettema T.J."/>
        </authorList>
    </citation>
    <scope>NUCLEOTIDE SEQUENCE</scope>
</reference>
<dbReference type="EMBL" id="LAZR01069365">
    <property type="protein sequence ID" value="KKK47846.1"/>
    <property type="molecule type" value="Genomic_DNA"/>
</dbReference>
<proteinExistence type="predicted"/>
<sequence length="43" mass="5103">MDVPSSIYEEAVRIHRIRLILMECCILDYMEEDDFNSLVLTII</sequence>
<organism evidence="1">
    <name type="scientific">marine sediment metagenome</name>
    <dbReference type="NCBI Taxonomy" id="412755"/>
    <lineage>
        <taxon>unclassified sequences</taxon>
        <taxon>metagenomes</taxon>
        <taxon>ecological metagenomes</taxon>
    </lineage>
</organism>
<gene>
    <name evidence="1" type="ORF">LCGC14_3151060</name>
</gene>
<name>A0A0F8YIH7_9ZZZZ</name>
<accession>A0A0F8YIH7</accession>
<comment type="caution">
    <text evidence="1">The sequence shown here is derived from an EMBL/GenBank/DDBJ whole genome shotgun (WGS) entry which is preliminary data.</text>
</comment>